<dbReference type="KEGG" id="apuu:APUU_30134A"/>
<keyword evidence="2" id="KW-1185">Reference proteome</keyword>
<evidence type="ECO:0000313" key="1">
    <source>
        <dbReference type="EMBL" id="BCS21909.1"/>
    </source>
</evidence>
<proteinExistence type="predicted"/>
<reference evidence="1" key="1">
    <citation type="submission" date="2021-01" db="EMBL/GenBank/DDBJ databases">
        <authorList>
            <consortium name="Aspergillus puulaauensis MK2 genome sequencing consortium"/>
            <person name="Kazuki M."/>
            <person name="Futagami T."/>
        </authorList>
    </citation>
    <scope>NUCLEOTIDE SEQUENCE</scope>
    <source>
        <strain evidence="1">MK2</strain>
    </source>
</reference>
<dbReference type="EMBL" id="AP024445">
    <property type="protein sequence ID" value="BCS21909.1"/>
    <property type="molecule type" value="Genomic_DNA"/>
</dbReference>
<organism evidence="1 2">
    <name type="scientific">Aspergillus puulaauensis</name>
    <dbReference type="NCBI Taxonomy" id="1220207"/>
    <lineage>
        <taxon>Eukaryota</taxon>
        <taxon>Fungi</taxon>
        <taxon>Dikarya</taxon>
        <taxon>Ascomycota</taxon>
        <taxon>Pezizomycotina</taxon>
        <taxon>Eurotiomycetes</taxon>
        <taxon>Eurotiomycetidae</taxon>
        <taxon>Eurotiales</taxon>
        <taxon>Aspergillaceae</taxon>
        <taxon>Aspergillus</taxon>
    </lineage>
</organism>
<dbReference type="GeneID" id="64971914"/>
<dbReference type="OrthoDB" id="4500237at2759"/>
<gene>
    <name evidence="1" type="ORF">APUU_30134A</name>
</gene>
<dbReference type="RefSeq" id="XP_041554103.1">
    <property type="nucleotide sequence ID" value="XM_041701193.1"/>
</dbReference>
<reference evidence="1" key="2">
    <citation type="submission" date="2021-02" db="EMBL/GenBank/DDBJ databases">
        <title>Aspergillus puulaauensis MK2 genome sequence.</title>
        <authorList>
            <person name="Futagami T."/>
            <person name="Mori K."/>
            <person name="Kadooka C."/>
            <person name="Tanaka T."/>
        </authorList>
    </citation>
    <scope>NUCLEOTIDE SEQUENCE</scope>
    <source>
        <strain evidence="1">MK2</strain>
    </source>
</reference>
<evidence type="ECO:0000313" key="2">
    <source>
        <dbReference type="Proteomes" id="UP000654913"/>
    </source>
</evidence>
<sequence length="320" mass="36270">MDIPNAVNIAILGGCPSTTNFLHTFNHERMSRLADNTVTPSTQSYHLRASTLGADSDSEVMVVTREFDSERLKNPYLLHCFGTGTEPPDGFIVVYDPSWPFSLDEAEGLLSAVVAASWGPRLVELESIRRRVERDIKSPSSSSTSTSFPGLSGRERWKKRYSKFKPFPRLPYDLQLAILRACLVSPEPIIDRKPHLNGICTNLLLVNKFCYEEGGKIFKTENRFLPLPPICIVADSSARDIWDSGEDLMQKGRQLAERFGVGFFDISCQSRSDVDGVVMGVVREFVAREERVLRHRLQQNRRSMWSIRSVGGIWNRRHHE</sequence>
<dbReference type="AlphaFoldDB" id="A0A7R8AJL9"/>
<dbReference type="Proteomes" id="UP000654913">
    <property type="component" value="Chromosome 3"/>
</dbReference>
<accession>A0A7R8AJL9</accession>
<protein>
    <submittedName>
        <fullName evidence="1">Uncharacterized protein</fullName>
    </submittedName>
</protein>
<name>A0A7R8AJL9_9EURO</name>